<name>C7R1I9_JONDD</name>
<keyword evidence="2" id="KW-1185">Reference proteome</keyword>
<dbReference type="KEGG" id="jde:Jden_2187"/>
<protein>
    <recommendedName>
        <fullName evidence="3">Transposase</fullName>
    </recommendedName>
</protein>
<reference evidence="1 2" key="1">
    <citation type="journal article" date="2009" name="Stand. Genomic Sci.">
        <title>Complete genome sequence of Jonesia denitrificans type strain (Prevot 55134).</title>
        <authorList>
            <person name="Pukall R."/>
            <person name="Gehrich-Schroter G."/>
            <person name="Lapidus A."/>
            <person name="Nolan M."/>
            <person name="Glavina Del Rio T."/>
            <person name="Lucas S."/>
            <person name="Chen F."/>
            <person name="Tice H."/>
            <person name="Pitluck S."/>
            <person name="Cheng J.F."/>
            <person name="Copeland A."/>
            <person name="Saunders E."/>
            <person name="Brettin T."/>
            <person name="Detter J.C."/>
            <person name="Bruce D."/>
            <person name="Goodwin L."/>
            <person name="Pati A."/>
            <person name="Ivanova N."/>
            <person name="Mavromatis K."/>
            <person name="Ovchinnikova G."/>
            <person name="Chen A."/>
            <person name="Palaniappan K."/>
            <person name="Land M."/>
            <person name="Hauser L."/>
            <person name="Chang Y.J."/>
            <person name="Jeffries C.D."/>
            <person name="Chain P."/>
            <person name="Goker M."/>
            <person name="Bristow J."/>
            <person name="Eisen J.A."/>
            <person name="Markowitz V."/>
            <person name="Hugenholtz P."/>
            <person name="Kyrpides N.C."/>
            <person name="Klenk H.P."/>
            <person name="Han C."/>
        </authorList>
    </citation>
    <scope>NUCLEOTIDE SEQUENCE [LARGE SCALE GENOMIC DNA]</scope>
    <source>
        <strain evidence="2">ATCC 14870 / DSM 20603 / BCRC 15368 / CIP 55.134 / JCM 11481 / NBRC 15587 / NCTC 10816 / Prevot 55134</strain>
    </source>
</reference>
<accession>C7R1I9</accession>
<organism evidence="1 2">
    <name type="scientific">Jonesia denitrificans (strain ATCC 14870 / DSM 20603 / BCRC 15368 / CIP 55.134 / JCM 11481 / NBRC 15587 / NCTC 10816 / Prevot 55134)</name>
    <name type="common">Listeria denitrificans</name>
    <dbReference type="NCBI Taxonomy" id="471856"/>
    <lineage>
        <taxon>Bacteria</taxon>
        <taxon>Bacillati</taxon>
        <taxon>Actinomycetota</taxon>
        <taxon>Actinomycetes</taxon>
        <taxon>Micrococcales</taxon>
        <taxon>Jonesiaceae</taxon>
        <taxon>Jonesia</taxon>
    </lineage>
</organism>
<dbReference type="AlphaFoldDB" id="C7R1I9"/>
<gene>
    <name evidence="1" type="ordered locus">Jden_2187</name>
</gene>
<dbReference type="EMBL" id="CP001706">
    <property type="protein sequence ID" value="ACV09824.1"/>
    <property type="molecule type" value="Genomic_DNA"/>
</dbReference>
<sequence>MGLSDALKAQKAPVGGPRCQVGRLLHTLPADDVDALAEALDSDMTHASISRALIEEGHRVTAITVGRHRREECSCGTF</sequence>
<evidence type="ECO:0008006" key="3">
    <source>
        <dbReference type="Google" id="ProtNLM"/>
    </source>
</evidence>
<proteinExistence type="predicted"/>
<dbReference type="STRING" id="471856.Jden_2187"/>
<evidence type="ECO:0000313" key="2">
    <source>
        <dbReference type="Proteomes" id="UP000000628"/>
    </source>
</evidence>
<dbReference type="Proteomes" id="UP000000628">
    <property type="component" value="Chromosome"/>
</dbReference>
<evidence type="ECO:0000313" key="1">
    <source>
        <dbReference type="EMBL" id="ACV09824.1"/>
    </source>
</evidence>
<dbReference type="HOGENOM" id="CLU_2617280_0_0_11"/>